<keyword evidence="1" id="KW-1133">Transmembrane helix</keyword>
<sequence length="119" mass="13901">MMLVLPHCLDLLASHNRIERFWHFRCFLTCPSRRKGFLKSTTTYFSGENEMDFIIALLMLLVFNFGSEILISFGMMSVLYVFKPDQTLKLLKIIGKVFLGLALLIIFFKDFLPWLSNLL</sequence>
<dbReference type="Proteomes" id="UP000316999">
    <property type="component" value="Segment"/>
</dbReference>
<evidence type="ECO:0000313" key="3">
    <source>
        <dbReference type="Proteomes" id="UP000316999"/>
    </source>
</evidence>
<accession>A0A514A0K1</accession>
<evidence type="ECO:0000313" key="2">
    <source>
        <dbReference type="EMBL" id="QDH46799.1"/>
    </source>
</evidence>
<reference evidence="2 3" key="1">
    <citation type="submission" date="2019-04" db="EMBL/GenBank/DDBJ databases">
        <title>Novel bacteriophages capable of disrupting biofilms from clinical strains of Aeromonas hydrophila with intrinsic antibiotic resistance.</title>
        <authorList>
            <person name="Kabwe M."/>
            <person name="Brown T.L."/>
            <person name="Speirs L."/>
            <person name="Ku H."/>
            <person name="Leach M."/>
            <person name="Chan H.T."/>
            <person name="Petrovski S."/>
            <person name="Lock P."/>
            <person name="Tucci J."/>
        </authorList>
    </citation>
    <scope>NUCLEOTIDE SEQUENCE [LARGE SCALE GENOMIC DNA]</scope>
</reference>
<protein>
    <submittedName>
        <fullName evidence="2">Uncharacterized protein</fullName>
    </submittedName>
</protein>
<evidence type="ECO:0000256" key="1">
    <source>
        <dbReference type="SAM" id="Phobius"/>
    </source>
</evidence>
<gene>
    <name evidence="2" type="ORF">LAh8_51</name>
</gene>
<proteinExistence type="predicted"/>
<keyword evidence="3" id="KW-1185">Reference proteome</keyword>
<feature type="transmembrane region" description="Helical" evidence="1">
    <location>
        <begin position="53"/>
        <end position="81"/>
    </location>
</feature>
<keyword evidence="1" id="KW-0812">Transmembrane</keyword>
<dbReference type="EMBL" id="MK838114">
    <property type="protein sequence ID" value="QDH46799.1"/>
    <property type="molecule type" value="Genomic_DNA"/>
</dbReference>
<feature type="transmembrane region" description="Helical" evidence="1">
    <location>
        <begin position="93"/>
        <end position="112"/>
    </location>
</feature>
<name>A0A514A0K1_9CAUD</name>
<keyword evidence="1" id="KW-0472">Membrane</keyword>
<organism evidence="2 3">
    <name type="scientific">Aeromonas phage LAh_8</name>
    <dbReference type="NCBI Taxonomy" id="2591032"/>
    <lineage>
        <taxon>Viruses</taxon>
        <taxon>Duplodnaviria</taxon>
        <taxon>Heunggongvirae</taxon>
        <taxon>Uroviricota</taxon>
        <taxon>Caudoviricetes</taxon>
        <taxon>Grimontviridae</taxon>
        <taxon>Lahexavirus</taxon>
        <taxon>Lahexavirus LAh8</taxon>
    </lineage>
</organism>